<evidence type="ECO:0000259" key="3">
    <source>
        <dbReference type="Pfam" id="PF01370"/>
    </source>
</evidence>
<name>A0A9P4UVF6_9PLEO</name>
<dbReference type="EMBL" id="ML996231">
    <property type="protein sequence ID" value="KAF2729912.1"/>
    <property type="molecule type" value="Genomic_DNA"/>
</dbReference>
<dbReference type="Gene3D" id="3.40.50.720">
    <property type="entry name" value="NAD(P)-binding Rossmann-like Domain"/>
    <property type="match status" value="1"/>
</dbReference>
<evidence type="ECO:0000256" key="1">
    <source>
        <dbReference type="ARBA" id="ARBA00023002"/>
    </source>
</evidence>
<evidence type="ECO:0000256" key="2">
    <source>
        <dbReference type="ARBA" id="ARBA00023445"/>
    </source>
</evidence>
<dbReference type="Pfam" id="PF01370">
    <property type="entry name" value="Epimerase"/>
    <property type="match status" value="1"/>
</dbReference>
<keyword evidence="5" id="KW-1185">Reference proteome</keyword>
<dbReference type="CDD" id="cd05227">
    <property type="entry name" value="AR_SDR_e"/>
    <property type="match status" value="1"/>
</dbReference>
<dbReference type="FunFam" id="3.40.50.720:FF:000191">
    <property type="entry name" value="Methylglyoxal reductase (NADPH-dependent)"/>
    <property type="match status" value="1"/>
</dbReference>
<gene>
    <name evidence="4" type="ORF">EJ04DRAFT_587512</name>
</gene>
<protein>
    <submittedName>
        <fullName evidence="4">Ketoreductase</fullName>
    </submittedName>
</protein>
<reference evidence="4" key="1">
    <citation type="journal article" date="2020" name="Stud. Mycol.">
        <title>101 Dothideomycetes genomes: a test case for predicting lifestyles and emergence of pathogens.</title>
        <authorList>
            <person name="Haridas S."/>
            <person name="Albert R."/>
            <person name="Binder M."/>
            <person name="Bloem J."/>
            <person name="Labutti K."/>
            <person name="Salamov A."/>
            <person name="Andreopoulos B."/>
            <person name="Baker S."/>
            <person name="Barry K."/>
            <person name="Bills G."/>
            <person name="Bluhm B."/>
            <person name="Cannon C."/>
            <person name="Castanera R."/>
            <person name="Culley D."/>
            <person name="Daum C."/>
            <person name="Ezra D."/>
            <person name="Gonzalez J."/>
            <person name="Henrissat B."/>
            <person name="Kuo A."/>
            <person name="Liang C."/>
            <person name="Lipzen A."/>
            <person name="Lutzoni F."/>
            <person name="Magnuson J."/>
            <person name="Mondo S."/>
            <person name="Nolan M."/>
            <person name="Ohm R."/>
            <person name="Pangilinan J."/>
            <person name="Park H.-J."/>
            <person name="Ramirez L."/>
            <person name="Alfaro M."/>
            <person name="Sun H."/>
            <person name="Tritt A."/>
            <person name="Yoshinaga Y."/>
            <person name="Zwiers L.-H."/>
            <person name="Turgeon B."/>
            <person name="Goodwin S."/>
            <person name="Spatafora J."/>
            <person name="Crous P."/>
            <person name="Grigoriev I."/>
        </authorList>
    </citation>
    <scope>NUCLEOTIDE SEQUENCE</scope>
    <source>
        <strain evidence="4">CBS 125425</strain>
    </source>
</reference>
<proteinExistence type="inferred from homology"/>
<sequence length="337" mass="37400">MHVLLTGGSGFIATHVLHVLLDRGHTIVTTLRTQDKAQKIKDAHPTLGKNKLDFAIVPDIAVPQAFDAAVQSNPPFDAVIHTASPLSMSITDVQKEVLDPAIQGTTGLLASIKRFAPSVKRVVVLSSLAAMVDFSKGDWPSHRYTADDWNPITHEEALQDAVNGYRGSKTFAEQAAWAFMKHEKPAFSLTTLNPPFVFGPVMQHLSSLEVLNNSNKRFVALLNGMLLPTTFYCWIDVRDVALGHVKAMEDESTAGERIFFTSGEQYCNKDILQILDEEFPEFQQRLPDRASWEKVGYPAGGVYKIDANRARKVLGKDFISLRQSVVDTVKWLREIGI</sequence>
<dbReference type="GO" id="GO:0016616">
    <property type="term" value="F:oxidoreductase activity, acting on the CH-OH group of donors, NAD or NADP as acceptor"/>
    <property type="evidence" value="ECO:0007669"/>
    <property type="project" value="TreeGrafter"/>
</dbReference>
<evidence type="ECO:0000313" key="5">
    <source>
        <dbReference type="Proteomes" id="UP000799444"/>
    </source>
</evidence>
<organism evidence="4 5">
    <name type="scientific">Polyplosphaeria fusca</name>
    <dbReference type="NCBI Taxonomy" id="682080"/>
    <lineage>
        <taxon>Eukaryota</taxon>
        <taxon>Fungi</taxon>
        <taxon>Dikarya</taxon>
        <taxon>Ascomycota</taxon>
        <taxon>Pezizomycotina</taxon>
        <taxon>Dothideomycetes</taxon>
        <taxon>Pleosporomycetidae</taxon>
        <taxon>Pleosporales</taxon>
        <taxon>Tetraplosphaeriaceae</taxon>
        <taxon>Polyplosphaeria</taxon>
    </lineage>
</organism>
<comment type="caution">
    <text evidence="4">The sequence shown here is derived from an EMBL/GenBank/DDBJ whole genome shotgun (WGS) entry which is preliminary data.</text>
</comment>
<dbReference type="SUPFAM" id="SSF51735">
    <property type="entry name" value="NAD(P)-binding Rossmann-fold domains"/>
    <property type="match status" value="1"/>
</dbReference>
<accession>A0A9P4UVF6</accession>
<dbReference type="OrthoDB" id="2735536at2759"/>
<evidence type="ECO:0000313" key="4">
    <source>
        <dbReference type="EMBL" id="KAF2729912.1"/>
    </source>
</evidence>
<feature type="domain" description="NAD-dependent epimerase/dehydratase" evidence="3">
    <location>
        <begin position="3"/>
        <end position="252"/>
    </location>
</feature>
<dbReference type="PANTHER" id="PTHR10366:SF564">
    <property type="entry name" value="STEROL-4-ALPHA-CARBOXYLATE 3-DEHYDROGENASE, DECARBOXYLATING"/>
    <property type="match status" value="1"/>
</dbReference>
<keyword evidence="1" id="KW-0560">Oxidoreductase</keyword>
<comment type="similarity">
    <text evidence="2">Belongs to the NAD(P)-dependent epimerase/dehydratase family. Dihydroflavonol-4-reductase subfamily.</text>
</comment>
<dbReference type="PANTHER" id="PTHR10366">
    <property type="entry name" value="NAD DEPENDENT EPIMERASE/DEHYDRATASE"/>
    <property type="match status" value="1"/>
</dbReference>
<dbReference type="InterPro" id="IPR036291">
    <property type="entry name" value="NAD(P)-bd_dom_sf"/>
</dbReference>
<dbReference type="InterPro" id="IPR001509">
    <property type="entry name" value="Epimerase_deHydtase"/>
</dbReference>
<dbReference type="AlphaFoldDB" id="A0A9P4UVF6"/>
<dbReference type="Proteomes" id="UP000799444">
    <property type="component" value="Unassembled WGS sequence"/>
</dbReference>
<dbReference type="InterPro" id="IPR050425">
    <property type="entry name" value="NAD(P)_dehydrat-like"/>
</dbReference>